<organism evidence="2 3">
    <name type="scientific">Araneus ventricosus</name>
    <name type="common">Orbweaver spider</name>
    <name type="synonym">Epeira ventricosa</name>
    <dbReference type="NCBI Taxonomy" id="182803"/>
    <lineage>
        <taxon>Eukaryota</taxon>
        <taxon>Metazoa</taxon>
        <taxon>Ecdysozoa</taxon>
        <taxon>Arthropoda</taxon>
        <taxon>Chelicerata</taxon>
        <taxon>Arachnida</taxon>
        <taxon>Araneae</taxon>
        <taxon>Araneomorphae</taxon>
        <taxon>Entelegynae</taxon>
        <taxon>Araneoidea</taxon>
        <taxon>Araneidae</taxon>
        <taxon>Araneus</taxon>
    </lineage>
</organism>
<evidence type="ECO:0000313" key="3">
    <source>
        <dbReference type="Proteomes" id="UP000499080"/>
    </source>
</evidence>
<evidence type="ECO:0000256" key="1">
    <source>
        <dbReference type="SAM" id="MobiDB-lite"/>
    </source>
</evidence>
<feature type="compositionally biased region" description="Low complexity" evidence="1">
    <location>
        <begin position="58"/>
        <end position="91"/>
    </location>
</feature>
<protein>
    <submittedName>
        <fullName evidence="2">Uncharacterized protein</fullName>
    </submittedName>
</protein>
<keyword evidence="3" id="KW-1185">Reference proteome</keyword>
<proteinExistence type="predicted"/>
<evidence type="ECO:0000313" key="2">
    <source>
        <dbReference type="EMBL" id="GBN03299.1"/>
    </source>
</evidence>
<comment type="caution">
    <text evidence="2">The sequence shown here is derived from an EMBL/GenBank/DDBJ whole genome shotgun (WGS) entry which is preliminary data.</text>
</comment>
<dbReference type="AlphaFoldDB" id="A0A4Y2KMJ2"/>
<name>A0A4Y2KMJ2_ARAVE</name>
<sequence>MTRGLDVIHTMTVGSNGRRALHNGQYHSTKNLKQKNRNPPSRNHQESFASPNIEQETSSQQSSNYSSNYKMQSNSPSVNVNSPSVNGNSPVKGPTELSSSASQNISSQDVHLLLPIDTSANFLLNSTPKGTSAITIPSVSSDFVFNTSLPYFGLPHL</sequence>
<dbReference type="EMBL" id="BGPR01004782">
    <property type="protein sequence ID" value="GBN03299.1"/>
    <property type="molecule type" value="Genomic_DNA"/>
</dbReference>
<accession>A0A4Y2KMJ2</accession>
<feature type="region of interest" description="Disordered" evidence="1">
    <location>
        <begin position="1"/>
        <end position="103"/>
    </location>
</feature>
<dbReference type="Proteomes" id="UP000499080">
    <property type="component" value="Unassembled WGS sequence"/>
</dbReference>
<gene>
    <name evidence="2" type="ORF">AVEN_165052_1</name>
</gene>
<feature type="compositionally biased region" description="Polar residues" evidence="1">
    <location>
        <begin position="37"/>
        <end position="57"/>
    </location>
</feature>
<reference evidence="2 3" key="1">
    <citation type="journal article" date="2019" name="Sci. Rep.">
        <title>Orb-weaving spider Araneus ventricosus genome elucidates the spidroin gene catalogue.</title>
        <authorList>
            <person name="Kono N."/>
            <person name="Nakamura H."/>
            <person name="Ohtoshi R."/>
            <person name="Moran D.A.P."/>
            <person name="Shinohara A."/>
            <person name="Yoshida Y."/>
            <person name="Fujiwara M."/>
            <person name="Mori M."/>
            <person name="Tomita M."/>
            <person name="Arakawa K."/>
        </authorList>
    </citation>
    <scope>NUCLEOTIDE SEQUENCE [LARGE SCALE GENOMIC DNA]</scope>
</reference>